<name>A0A2L0UG86_9MICC</name>
<evidence type="ECO:0000313" key="3">
    <source>
        <dbReference type="Proteomes" id="UP000239187"/>
    </source>
</evidence>
<dbReference type="Proteomes" id="UP000239187">
    <property type="component" value="Chromosome"/>
</dbReference>
<feature type="transmembrane region" description="Helical" evidence="1">
    <location>
        <begin position="20"/>
        <end position="40"/>
    </location>
</feature>
<dbReference type="InterPro" id="IPR018723">
    <property type="entry name" value="DUF2254_membrane"/>
</dbReference>
<feature type="non-terminal residue" evidence="2">
    <location>
        <position position="178"/>
    </location>
</feature>
<keyword evidence="1" id="KW-0472">Membrane</keyword>
<feature type="transmembrane region" description="Helical" evidence="1">
    <location>
        <begin position="112"/>
        <end position="131"/>
    </location>
</feature>
<dbReference type="AlphaFoldDB" id="A0A2L0UG86"/>
<sequence>MFVGRLMKASRLRRGMNEFLVLPLIITGVFCVVAVGVALWDTQGSVPALRQVAGSIIPASSAAGVVGVAAASLMTVTSITFSMLLISVQQTSNFLGAVVFDQYLRRRANQVYVGYFIGATAFSFIVFASAGSDSPPVIGAFATLLLTVGSLVMLLLLIHSTVDQMRPECVVNPIHELA</sequence>
<evidence type="ECO:0000313" key="2">
    <source>
        <dbReference type="EMBL" id="AUZ88265.1"/>
    </source>
</evidence>
<evidence type="ECO:0008006" key="4">
    <source>
        <dbReference type="Google" id="ProtNLM"/>
    </source>
</evidence>
<organism evidence="2 3">
    <name type="scientific">Arthrobacter agilis</name>
    <dbReference type="NCBI Taxonomy" id="37921"/>
    <lineage>
        <taxon>Bacteria</taxon>
        <taxon>Bacillati</taxon>
        <taxon>Actinomycetota</taxon>
        <taxon>Actinomycetes</taxon>
        <taxon>Micrococcales</taxon>
        <taxon>Micrococcaceae</taxon>
        <taxon>Arthrobacter</taxon>
    </lineage>
</organism>
<dbReference type="EMBL" id="CP024915">
    <property type="protein sequence ID" value="AUZ88265.1"/>
    <property type="molecule type" value="Genomic_DNA"/>
</dbReference>
<feature type="transmembrane region" description="Helical" evidence="1">
    <location>
        <begin position="137"/>
        <end position="158"/>
    </location>
</feature>
<protein>
    <recommendedName>
        <fullName evidence="4">DUF2254 domain-containing protein</fullName>
    </recommendedName>
</protein>
<keyword evidence="1" id="KW-1133">Transmembrane helix</keyword>
<evidence type="ECO:0000256" key="1">
    <source>
        <dbReference type="SAM" id="Phobius"/>
    </source>
</evidence>
<gene>
    <name evidence="2" type="ORF">CVO76_11925</name>
</gene>
<keyword evidence="1" id="KW-0812">Transmembrane</keyword>
<accession>A0A2L0UG86</accession>
<dbReference type="Pfam" id="PF10011">
    <property type="entry name" value="DUF2254"/>
    <property type="match status" value="1"/>
</dbReference>
<reference evidence="2 3" key="1">
    <citation type="submission" date="2017-11" db="EMBL/GenBank/DDBJ databases">
        <title>Draft genome of Arthrobacter agilis strain UMCV2, a plant growth-promoting rhizobacterium and biocontrol capacity of phytopathogenic fungi.</title>
        <authorList>
            <person name="Martinez-Camara R."/>
            <person name="Santoyo G."/>
            <person name="Moreno-Hagelsieb G."/>
            <person name="Valencia-Cantero E."/>
        </authorList>
    </citation>
    <scope>NUCLEOTIDE SEQUENCE [LARGE SCALE GENOMIC DNA]</scope>
    <source>
        <strain evidence="2 3">UMCV2</strain>
    </source>
</reference>
<proteinExistence type="predicted"/>